<feature type="compositionally biased region" description="Acidic residues" evidence="2">
    <location>
        <begin position="246"/>
        <end position="255"/>
    </location>
</feature>
<proteinExistence type="predicted"/>
<gene>
    <name evidence="3" type="ORF">AOXY_G21303</name>
</gene>
<keyword evidence="1" id="KW-0175">Coiled coil</keyword>
<evidence type="ECO:0000313" key="3">
    <source>
        <dbReference type="EMBL" id="KAK1159866.1"/>
    </source>
</evidence>
<protein>
    <submittedName>
        <fullName evidence="3">Stress response protein NST1-like</fullName>
    </submittedName>
</protein>
<dbReference type="Proteomes" id="UP001230051">
    <property type="component" value="Unassembled WGS sequence"/>
</dbReference>
<feature type="region of interest" description="Disordered" evidence="2">
    <location>
        <begin position="246"/>
        <end position="310"/>
    </location>
</feature>
<dbReference type="AlphaFoldDB" id="A0AAD8D012"/>
<reference evidence="3" key="1">
    <citation type="submission" date="2022-02" db="EMBL/GenBank/DDBJ databases">
        <title>Atlantic sturgeon de novo genome assembly.</title>
        <authorList>
            <person name="Stock M."/>
            <person name="Klopp C."/>
            <person name="Guiguen Y."/>
            <person name="Cabau C."/>
            <person name="Parinello H."/>
            <person name="Santidrian Yebra-Pimentel E."/>
            <person name="Kuhl H."/>
            <person name="Dirks R.P."/>
            <person name="Guessner J."/>
            <person name="Wuertz S."/>
            <person name="Du K."/>
            <person name="Schartl M."/>
        </authorList>
    </citation>
    <scope>NUCLEOTIDE SEQUENCE</scope>
    <source>
        <strain evidence="3">STURGEONOMICS-FGT-2020</strain>
        <tissue evidence="3">Whole blood</tissue>
    </source>
</reference>
<evidence type="ECO:0000256" key="2">
    <source>
        <dbReference type="SAM" id="MobiDB-lite"/>
    </source>
</evidence>
<dbReference type="EMBL" id="JAGXEW010000021">
    <property type="protein sequence ID" value="KAK1159866.1"/>
    <property type="molecule type" value="Genomic_DNA"/>
</dbReference>
<feature type="compositionally biased region" description="Polar residues" evidence="2">
    <location>
        <begin position="40"/>
        <end position="56"/>
    </location>
</feature>
<organism evidence="3 4">
    <name type="scientific">Acipenser oxyrinchus oxyrinchus</name>
    <dbReference type="NCBI Taxonomy" id="40147"/>
    <lineage>
        <taxon>Eukaryota</taxon>
        <taxon>Metazoa</taxon>
        <taxon>Chordata</taxon>
        <taxon>Craniata</taxon>
        <taxon>Vertebrata</taxon>
        <taxon>Euteleostomi</taxon>
        <taxon>Actinopterygii</taxon>
        <taxon>Chondrostei</taxon>
        <taxon>Acipenseriformes</taxon>
        <taxon>Acipenseridae</taxon>
        <taxon>Acipenser</taxon>
    </lineage>
</organism>
<comment type="caution">
    <text evidence="3">The sequence shown here is derived from an EMBL/GenBank/DDBJ whole genome shotgun (WGS) entry which is preliminary data.</text>
</comment>
<evidence type="ECO:0000313" key="4">
    <source>
        <dbReference type="Proteomes" id="UP001230051"/>
    </source>
</evidence>
<feature type="compositionally biased region" description="Basic and acidic residues" evidence="2">
    <location>
        <begin position="273"/>
        <end position="284"/>
    </location>
</feature>
<accession>A0AAD8D012</accession>
<sequence>MRRSQSLPLCKAGSSVGVLRRSWSLDAAPGSRSPHKPRLASSTRAKENIQTVSTKPQEPILIGDPPVNVLKGKEPLYSSQFHSTLALQRHSIKQKACNTGGVKVRSLMRQRHVAERAKALPILAFNLHVNIGSLEDTSEEMRKLRIMLDKELLTEGRENRAVEHWIALNEKKFPKLERKIQDHERDYDDRVKQILKVNEEIEQIDSRGQTAYNKILSLKEEIKKLQKKLSNLEKVDGEAFIQQYEEEYGEEPEESEEKRKGNNQEDQEEAEQKEERMKAKNPRREVKRKQAPKGTNTKEDKLSTGGCSCFSWLYGKSRVQKRKKAWICS</sequence>
<keyword evidence="4" id="KW-1185">Reference proteome</keyword>
<name>A0AAD8D012_ACIOX</name>
<evidence type="ECO:0000256" key="1">
    <source>
        <dbReference type="SAM" id="Coils"/>
    </source>
</evidence>
<feature type="coiled-coil region" evidence="1">
    <location>
        <begin position="166"/>
        <end position="235"/>
    </location>
</feature>
<feature type="region of interest" description="Disordered" evidence="2">
    <location>
        <begin position="26"/>
        <end position="60"/>
    </location>
</feature>